<protein>
    <submittedName>
        <fullName evidence="2">Uncharacterized protein</fullName>
    </submittedName>
</protein>
<accession>G2RBX8</accession>
<evidence type="ECO:0000313" key="3">
    <source>
        <dbReference type="Proteomes" id="UP000008181"/>
    </source>
</evidence>
<name>G2RBX8_THETT</name>
<keyword evidence="3" id="KW-1185">Reference proteome</keyword>
<dbReference type="RefSeq" id="XP_003655635.1">
    <property type="nucleotide sequence ID" value="XM_003655587.1"/>
</dbReference>
<gene>
    <name evidence="2" type="ORF">THITE_2119538</name>
</gene>
<dbReference type="EMBL" id="CP003012">
    <property type="protein sequence ID" value="AEO69299.1"/>
    <property type="molecule type" value="Genomic_DNA"/>
</dbReference>
<dbReference type="AlphaFoldDB" id="G2RBX8"/>
<dbReference type="Proteomes" id="UP000008181">
    <property type="component" value="Chromosome 4"/>
</dbReference>
<dbReference type="KEGG" id="ttt:THITE_2119538"/>
<proteinExistence type="predicted"/>
<dbReference type="GeneID" id="11524445"/>
<organism evidence="2 3">
    <name type="scientific">Thermothielavioides terrestris (strain ATCC 38088 / NRRL 8126)</name>
    <name type="common">Thielavia terrestris</name>
    <dbReference type="NCBI Taxonomy" id="578455"/>
    <lineage>
        <taxon>Eukaryota</taxon>
        <taxon>Fungi</taxon>
        <taxon>Dikarya</taxon>
        <taxon>Ascomycota</taxon>
        <taxon>Pezizomycotina</taxon>
        <taxon>Sordariomycetes</taxon>
        <taxon>Sordariomycetidae</taxon>
        <taxon>Sordariales</taxon>
        <taxon>Chaetomiaceae</taxon>
        <taxon>Thermothielavioides</taxon>
        <taxon>Thermothielavioides terrestris</taxon>
    </lineage>
</organism>
<reference evidence="2 3" key="1">
    <citation type="journal article" date="2011" name="Nat. Biotechnol.">
        <title>Comparative genomic analysis of the thermophilic biomass-degrading fungi Myceliophthora thermophila and Thielavia terrestris.</title>
        <authorList>
            <person name="Berka R.M."/>
            <person name="Grigoriev I.V."/>
            <person name="Otillar R."/>
            <person name="Salamov A."/>
            <person name="Grimwood J."/>
            <person name="Reid I."/>
            <person name="Ishmael N."/>
            <person name="John T."/>
            <person name="Darmond C."/>
            <person name="Moisan M.-C."/>
            <person name="Henrissat B."/>
            <person name="Coutinho P.M."/>
            <person name="Lombard V."/>
            <person name="Natvig D.O."/>
            <person name="Lindquist E."/>
            <person name="Schmutz J."/>
            <person name="Lucas S."/>
            <person name="Harris P."/>
            <person name="Powlowski J."/>
            <person name="Bellemare A."/>
            <person name="Taylor D."/>
            <person name="Butler G."/>
            <person name="de Vries R.P."/>
            <person name="Allijn I.E."/>
            <person name="van den Brink J."/>
            <person name="Ushinsky S."/>
            <person name="Storms R."/>
            <person name="Powell A.J."/>
            <person name="Paulsen I.T."/>
            <person name="Elbourne L.D.H."/>
            <person name="Baker S.E."/>
            <person name="Magnuson J."/>
            <person name="LaBoissiere S."/>
            <person name="Clutterbuck A.J."/>
            <person name="Martinez D."/>
            <person name="Wogulis M."/>
            <person name="de Leon A.L."/>
            <person name="Rey M.W."/>
            <person name="Tsang A."/>
        </authorList>
    </citation>
    <scope>NUCLEOTIDE SEQUENCE [LARGE SCALE GENOMIC DNA]</scope>
    <source>
        <strain evidence="3">ATCC 38088 / NRRL 8126</strain>
    </source>
</reference>
<sequence>MERRNENCKRSSRRLPGCSLTRSSTSFLCVWELAPLVMFASLLVVVKAVGKPRKRYVAGTMRRVCGHNRRGVTLET</sequence>
<keyword evidence="1" id="KW-0812">Transmembrane</keyword>
<feature type="transmembrane region" description="Helical" evidence="1">
    <location>
        <begin position="25"/>
        <end position="46"/>
    </location>
</feature>
<keyword evidence="1" id="KW-0472">Membrane</keyword>
<evidence type="ECO:0000256" key="1">
    <source>
        <dbReference type="SAM" id="Phobius"/>
    </source>
</evidence>
<evidence type="ECO:0000313" key="2">
    <source>
        <dbReference type="EMBL" id="AEO69299.1"/>
    </source>
</evidence>
<keyword evidence="1" id="KW-1133">Transmembrane helix</keyword>
<dbReference type="HOGENOM" id="CLU_2656183_0_0_1"/>